<feature type="region of interest" description="Disordered" evidence="1">
    <location>
        <begin position="280"/>
        <end position="317"/>
    </location>
</feature>
<feature type="compositionally biased region" description="Polar residues" evidence="1">
    <location>
        <begin position="245"/>
        <end position="254"/>
    </location>
</feature>
<name>A0A4V3XF77_9AGAM</name>
<dbReference type="AlphaFoldDB" id="A0A4V3XF77"/>
<dbReference type="EMBL" id="SGPL01000159">
    <property type="protein sequence ID" value="THH16413.1"/>
    <property type="molecule type" value="Genomic_DNA"/>
</dbReference>
<organism evidence="2 3">
    <name type="scientific">Bondarzewia mesenterica</name>
    <dbReference type="NCBI Taxonomy" id="1095465"/>
    <lineage>
        <taxon>Eukaryota</taxon>
        <taxon>Fungi</taxon>
        <taxon>Dikarya</taxon>
        <taxon>Basidiomycota</taxon>
        <taxon>Agaricomycotina</taxon>
        <taxon>Agaricomycetes</taxon>
        <taxon>Russulales</taxon>
        <taxon>Bondarzewiaceae</taxon>
        <taxon>Bondarzewia</taxon>
    </lineage>
</organism>
<evidence type="ECO:0000313" key="3">
    <source>
        <dbReference type="Proteomes" id="UP000310158"/>
    </source>
</evidence>
<dbReference type="Proteomes" id="UP000310158">
    <property type="component" value="Unassembled WGS sequence"/>
</dbReference>
<sequence>MIPQVWQMEELDREEVRPGAAERYADVSPEEYTRRRQRGWGNEAGVTAQSSAPSIVLDQPSISHPRLTLQTGFQPLPSPPIYPDELPAEESQPLVCESLLPTHLSLNQFGSRFLPHTHAPIRALLPVLGDKLLLIGHDDGLSVLNMFPQEWMETGLQSKGPSEAQAHRIWEGEGVYQLSLLEVEDTGEGTPQGVVLALVGPEADTPKDQESPRTLRMYNLTSLISLAKWAISQKGARPLDLRRPSNWNPQQTPTKQHKSRRSVAKGLKSLIVDPQQHQYLEPGSSYHNMMPSASGSSSPYNLNKKLPLPPERNSSTDSWDVVDDLPLRWATDYVPLASAGSRLVNYSVLSYALLRDSRQVRGSALLAVATKSNILLYESPKGERAFRFVKDFYTPTTPREITFVQQNVQDPMSRSPSDATASSSRLMQAHGGHVRLSSTPHSRHRHTSMVMKNTVYGNHLSLFVLFEKKAGLIRIADSAVGEVELADEGYFSRDTLSPITASGSLSNRRSRASYDGFGFTKESKGHWILPAKCDLPVSVHRYDVSQSVYVLTRGKQTHILPCPLPANIQACPPLKILTWQSRPTHVAPKVVHPNSRDQQPVLQLVAFGEDGLEVQETSLSFVDDVKQKGREEEPVRCQTDFGGDTGFLCSGGHWHRPYDAPLSRSYSTRSGVSMSSFNSMDTDEIIARMQAEEGIYGWQRQGLEDWRIFWVGGLQGKTQSADET</sequence>
<reference evidence="2 3" key="1">
    <citation type="submission" date="2019-02" db="EMBL/GenBank/DDBJ databases">
        <title>Genome sequencing of the rare red list fungi Bondarzewia mesenterica.</title>
        <authorList>
            <person name="Buettner E."/>
            <person name="Kellner H."/>
        </authorList>
    </citation>
    <scope>NUCLEOTIDE SEQUENCE [LARGE SCALE GENOMIC DNA]</scope>
    <source>
        <strain evidence="2 3">DSM 108281</strain>
    </source>
</reference>
<gene>
    <name evidence="2" type="ORF">EW146_g4220</name>
</gene>
<feature type="compositionally biased region" description="Polar residues" evidence="1">
    <location>
        <begin position="285"/>
        <end position="300"/>
    </location>
</feature>
<protein>
    <submittedName>
        <fullName evidence="2">Uncharacterized protein</fullName>
    </submittedName>
</protein>
<dbReference type="OrthoDB" id="2590590at2759"/>
<evidence type="ECO:0000313" key="2">
    <source>
        <dbReference type="EMBL" id="THH16413.1"/>
    </source>
</evidence>
<feature type="region of interest" description="Disordered" evidence="1">
    <location>
        <begin position="17"/>
        <end position="45"/>
    </location>
</feature>
<proteinExistence type="predicted"/>
<feature type="region of interest" description="Disordered" evidence="1">
    <location>
        <begin position="239"/>
        <end position="264"/>
    </location>
</feature>
<accession>A0A4V3XF77</accession>
<evidence type="ECO:0000256" key="1">
    <source>
        <dbReference type="SAM" id="MobiDB-lite"/>
    </source>
</evidence>
<keyword evidence="3" id="KW-1185">Reference proteome</keyword>
<comment type="caution">
    <text evidence="2">The sequence shown here is derived from an EMBL/GenBank/DDBJ whole genome shotgun (WGS) entry which is preliminary data.</text>
</comment>